<dbReference type="GO" id="GO:0009307">
    <property type="term" value="P:DNA restriction-modification system"/>
    <property type="evidence" value="ECO:0007669"/>
    <property type="project" value="InterPro"/>
</dbReference>
<dbReference type="Pfam" id="PF02086">
    <property type="entry name" value="MethyltransfD12"/>
    <property type="match status" value="1"/>
</dbReference>
<dbReference type="GO" id="GO:1904047">
    <property type="term" value="F:S-adenosyl-L-methionine binding"/>
    <property type="evidence" value="ECO:0007669"/>
    <property type="project" value="TreeGrafter"/>
</dbReference>
<dbReference type="InterPro" id="IPR012263">
    <property type="entry name" value="M_m6A_EcoRV"/>
</dbReference>
<evidence type="ECO:0000256" key="3">
    <source>
        <dbReference type="ARBA" id="ARBA00022603"/>
    </source>
</evidence>
<dbReference type="RefSeq" id="WP_065850580.1">
    <property type="nucleotide sequence ID" value="NZ_LYPC01000009.1"/>
</dbReference>
<dbReference type="GO" id="GO:0032259">
    <property type="term" value="P:methylation"/>
    <property type="evidence" value="ECO:0007669"/>
    <property type="project" value="UniProtKB-KW"/>
</dbReference>
<proteinExistence type="inferred from homology"/>
<dbReference type="STRING" id="512399.A8709_00655"/>
<accession>A0A1C1A8I5</accession>
<dbReference type="PRINTS" id="PR00505">
    <property type="entry name" value="D12N6MTFRASE"/>
</dbReference>
<comment type="caution">
    <text evidence="8">The sequence shown here is derived from an EMBL/GenBank/DDBJ whole genome shotgun (WGS) entry which is preliminary data.</text>
</comment>
<dbReference type="Gene3D" id="3.40.50.150">
    <property type="entry name" value="Vaccinia Virus protein VP39"/>
    <property type="match status" value="1"/>
</dbReference>
<evidence type="ECO:0000256" key="4">
    <source>
        <dbReference type="ARBA" id="ARBA00022679"/>
    </source>
</evidence>
<dbReference type="EMBL" id="LYPC01000009">
    <property type="protein sequence ID" value="OCT16859.1"/>
    <property type="molecule type" value="Genomic_DNA"/>
</dbReference>
<dbReference type="InterPro" id="IPR012327">
    <property type="entry name" value="MeTrfase_D12"/>
</dbReference>
<dbReference type="SUPFAM" id="SSF53335">
    <property type="entry name" value="S-adenosyl-L-methionine-dependent methyltransferases"/>
    <property type="match status" value="1"/>
</dbReference>
<evidence type="ECO:0000256" key="1">
    <source>
        <dbReference type="ARBA" id="ARBA00006594"/>
    </source>
</evidence>
<keyword evidence="4" id="KW-0808">Transferase</keyword>
<comment type="catalytic activity">
    <reaction evidence="6">
        <text>a 2'-deoxyadenosine in DNA + S-adenosyl-L-methionine = an N(6)-methyl-2'-deoxyadenosine in DNA + S-adenosyl-L-homocysteine + H(+)</text>
        <dbReference type="Rhea" id="RHEA:15197"/>
        <dbReference type="Rhea" id="RHEA-COMP:12418"/>
        <dbReference type="Rhea" id="RHEA-COMP:12419"/>
        <dbReference type="ChEBI" id="CHEBI:15378"/>
        <dbReference type="ChEBI" id="CHEBI:57856"/>
        <dbReference type="ChEBI" id="CHEBI:59789"/>
        <dbReference type="ChEBI" id="CHEBI:90615"/>
        <dbReference type="ChEBI" id="CHEBI:90616"/>
        <dbReference type="EC" id="2.1.1.72"/>
    </reaction>
</comment>
<dbReference type="PIRSF" id="PIRSF000398">
    <property type="entry name" value="M_m6A_EcoRV"/>
    <property type="match status" value="1"/>
</dbReference>
<feature type="binding site" evidence="7">
    <location>
        <position position="57"/>
    </location>
    <ligand>
        <name>S-adenosyl-L-methionine</name>
        <dbReference type="ChEBI" id="CHEBI:59789"/>
    </ligand>
</feature>
<evidence type="ECO:0000256" key="7">
    <source>
        <dbReference type="PIRSR" id="PIRSR000398-1"/>
    </source>
</evidence>
<reference evidence="9" key="1">
    <citation type="submission" date="2016-05" db="EMBL/GenBank/DDBJ databases">
        <title>Paenibacillus oryzae. sp. nov., isolated from the rice root.</title>
        <authorList>
            <person name="Zhang J."/>
            <person name="Zhang X."/>
        </authorList>
    </citation>
    <scope>NUCLEOTIDE SEQUENCE [LARGE SCALE GENOMIC DNA]</scope>
    <source>
        <strain evidence="9">KCTC13222</strain>
    </source>
</reference>
<evidence type="ECO:0000313" key="9">
    <source>
        <dbReference type="Proteomes" id="UP000093309"/>
    </source>
</evidence>
<dbReference type="Proteomes" id="UP000093309">
    <property type="component" value="Unassembled WGS sequence"/>
</dbReference>
<keyword evidence="5" id="KW-0949">S-adenosyl-L-methionine</keyword>
<dbReference type="InterPro" id="IPR029063">
    <property type="entry name" value="SAM-dependent_MTases_sf"/>
</dbReference>
<evidence type="ECO:0000313" key="8">
    <source>
        <dbReference type="EMBL" id="OCT16859.1"/>
    </source>
</evidence>
<feature type="binding site" evidence="7">
    <location>
        <position position="14"/>
    </location>
    <ligand>
        <name>S-adenosyl-L-methionine</name>
        <dbReference type="ChEBI" id="CHEBI:59789"/>
    </ligand>
</feature>
<organism evidence="8 9">
    <name type="scientific">Paenibacillus pectinilyticus</name>
    <dbReference type="NCBI Taxonomy" id="512399"/>
    <lineage>
        <taxon>Bacteria</taxon>
        <taxon>Bacillati</taxon>
        <taxon>Bacillota</taxon>
        <taxon>Bacilli</taxon>
        <taxon>Bacillales</taxon>
        <taxon>Paenibacillaceae</taxon>
        <taxon>Paenibacillus</taxon>
    </lineage>
</organism>
<dbReference type="EC" id="2.1.1.72" evidence="2"/>
<evidence type="ECO:0000256" key="6">
    <source>
        <dbReference type="ARBA" id="ARBA00047942"/>
    </source>
</evidence>
<feature type="binding site" evidence="7">
    <location>
        <position position="10"/>
    </location>
    <ligand>
        <name>S-adenosyl-L-methionine</name>
        <dbReference type="ChEBI" id="CHEBI:59789"/>
    </ligand>
</feature>
<feature type="binding site" evidence="7">
    <location>
        <position position="178"/>
    </location>
    <ligand>
        <name>S-adenosyl-L-methionine</name>
        <dbReference type="ChEBI" id="CHEBI:59789"/>
    </ligand>
</feature>
<keyword evidence="3 8" id="KW-0489">Methyltransferase</keyword>
<comment type="similarity">
    <text evidence="1">Belongs to the N(4)/N(6)-methyltransferase family.</text>
</comment>
<dbReference type="PANTHER" id="PTHR30481:SF3">
    <property type="entry name" value="DNA ADENINE METHYLASE"/>
    <property type="match status" value="1"/>
</dbReference>
<dbReference type="GO" id="GO:0006298">
    <property type="term" value="P:mismatch repair"/>
    <property type="evidence" value="ECO:0007669"/>
    <property type="project" value="TreeGrafter"/>
</dbReference>
<dbReference type="NCBIfam" id="TIGR00571">
    <property type="entry name" value="dam"/>
    <property type="match status" value="1"/>
</dbReference>
<dbReference type="GO" id="GO:0009007">
    <property type="term" value="F:site-specific DNA-methyltransferase (adenine-specific) activity"/>
    <property type="evidence" value="ECO:0007669"/>
    <property type="project" value="UniProtKB-EC"/>
</dbReference>
<dbReference type="GO" id="GO:0043565">
    <property type="term" value="F:sequence-specific DNA binding"/>
    <property type="evidence" value="ECO:0007669"/>
    <property type="project" value="TreeGrafter"/>
</dbReference>
<dbReference type="AlphaFoldDB" id="A0A1C1A8I5"/>
<dbReference type="OrthoDB" id="9805629at2"/>
<name>A0A1C1A8I5_9BACL</name>
<gene>
    <name evidence="8" type="ORF">A8709_00655</name>
</gene>
<protein>
    <recommendedName>
        <fullName evidence="2">site-specific DNA-methyltransferase (adenine-specific)</fullName>
        <ecNumber evidence="2">2.1.1.72</ecNumber>
    </recommendedName>
</protein>
<sequence length="276" mass="32644">MAIIEPFIRWAGGKTWLVKSLDQIIGNLQYRRYYEPFIGGGAIFFAMDHRHNCYLSDLNKELIDTYIAVRDMPEAVISRFIGYNNTSDDYYRIRSLNPDDQVEKAARFIYLNQTSYNGLYRVNRQGQYNVPYGRREKWTYDINKIITASQKLQKVKLQCFDFEGYKYRIKENDLVFLDPPYTVSHNNNGFIKYNQNLFSINDQYRLSRYIDFIKRKGAYYILTNAAHPVIREIFQRDGDRILELDRQSLIGGKEAARTKVSEYVFTNIPEEVSKDE</sequence>
<dbReference type="Gene3D" id="1.10.1020.10">
    <property type="entry name" value="Adenine-specific Methyltransferase, Domain 2"/>
    <property type="match status" value="1"/>
</dbReference>
<dbReference type="InterPro" id="IPR023095">
    <property type="entry name" value="Ade_MeTrfase_dom_2"/>
</dbReference>
<dbReference type="PANTHER" id="PTHR30481">
    <property type="entry name" value="DNA ADENINE METHYLASE"/>
    <property type="match status" value="1"/>
</dbReference>
<evidence type="ECO:0000256" key="2">
    <source>
        <dbReference type="ARBA" id="ARBA00011900"/>
    </source>
</evidence>
<evidence type="ECO:0000256" key="5">
    <source>
        <dbReference type="ARBA" id="ARBA00022691"/>
    </source>
</evidence>
<keyword evidence="9" id="KW-1185">Reference proteome</keyword>